<accession>A0ABS3TAS0</accession>
<evidence type="ECO:0000313" key="2">
    <source>
        <dbReference type="Proteomes" id="UP000670527"/>
    </source>
</evidence>
<evidence type="ECO:0000313" key="1">
    <source>
        <dbReference type="EMBL" id="MBO3270747.1"/>
    </source>
</evidence>
<sequence length="271" mass="31519">METLQLGSKRYQVASTWNQLKRPQLLHVVRVLYGPQSHWPLKLRLLSALSGAHFHDLLSLPAVQAVQLYPLTDFLFDEDQYLTEQLLPEVRVPIQYIKQWRARWVGPRSSFRNLLFGEFIFADTYFRLYATRQSAEALDLLVATLYRPLVPGMSPSHPQWQGDRREPFNEHRTEYYAKHLRHLPDAEKLAILTWYRGCRQQLEREFPEVFEAAEGITSNQQAGDWGRVLRKLSGGAFGPLDQTARQHARTVLAEMQDMARDYQKALKNAKS</sequence>
<proteinExistence type="predicted"/>
<dbReference type="EMBL" id="JAGETX010000004">
    <property type="protein sequence ID" value="MBO3270747.1"/>
    <property type="molecule type" value="Genomic_DNA"/>
</dbReference>
<dbReference type="Proteomes" id="UP000670527">
    <property type="component" value="Unassembled WGS sequence"/>
</dbReference>
<dbReference type="RefSeq" id="WP_208307265.1">
    <property type="nucleotide sequence ID" value="NZ_JAGETX010000004.1"/>
</dbReference>
<reference evidence="1 2" key="1">
    <citation type="submission" date="2021-03" db="EMBL/GenBank/DDBJ databases">
        <authorList>
            <person name="Kim M.K."/>
        </authorList>
    </citation>
    <scope>NUCLEOTIDE SEQUENCE [LARGE SCALE GENOMIC DNA]</scope>
    <source>
        <strain evidence="1 2">BT507</strain>
    </source>
</reference>
<name>A0ABS3TAS0_9BACT</name>
<organism evidence="1 2">
    <name type="scientific">Hymenobacter defluvii</name>
    <dbReference type="NCBI Taxonomy" id="2054411"/>
    <lineage>
        <taxon>Bacteria</taxon>
        <taxon>Pseudomonadati</taxon>
        <taxon>Bacteroidota</taxon>
        <taxon>Cytophagia</taxon>
        <taxon>Cytophagales</taxon>
        <taxon>Hymenobacteraceae</taxon>
        <taxon>Hymenobacter</taxon>
    </lineage>
</organism>
<protein>
    <submittedName>
        <fullName evidence="1">Uncharacterized protein</fullName>
    </submittedName>
</protein>
<gene>
    <name evidence="1" type="ORF">J4D97_08815</name>
</gene>
<comment type="caution">
    <text evidence="1">The sequence shown here is derived from an EMBL/GenBank/DDBJ whole genome shotgun (WGS) entry which is preliminary data.</text>
</comment>
<keyword evidence="2" id="KW-1185">Reference proteome</keyword>